<keyword evidence="3" id="KW-1185">Reference proteome</keyword>
<gene>
    <name evidence="2" type="ORF">KQI86_01050</name>
</gene>
<evidence type="ECO:0000259" key="1">
    <source>
        <dbReference type="Pfam" id="PF13566"/>
    </source>
</evidence>
<dbReference type="EMBL" id="JAHLQF010000001">
    <property type="protein sequence ID" value="MBU5482891.1"/>
    <property type="molecule type" value="Genomic_DNA"/>
</dbReference>
<dbReference type="Pfam" id="PF13566">
    <property type="entry name" value="DUF4130"/>
    <property type="match status" value="1"/>
</dbReference>
<comment type="caution">
    <text evidence="2">The sequence shown here is derived from an EMBL/GenBank/DDBJ whole genome shotgun (WGS) entry which is preliminary data.</text>
</comment>
<reference evidence="2 3" key="1">
    <citation type="submission" date="2021-06" db="EMBL/GenBank/DDBJ databases">
        <authorList>
            <person name="Sun Q."/>
            <person name="Li D."/>
        </authorList>
    </citation>
    <scope>NUCLEOTIDE SEQUENCE [LARGE SCALE GENOMIC DNA]</scope>
    <source>
        <strain evidence="2 3">MSJ-11</strain>
    </source>
</reference>
<dbReference type="InterPro" id="IPR025404">
    <property type="entry name" value="DUF4130"/>
</dbReference>
<protein>
    <submittedName>
        <fullName evidence="2">TIGR03915 family putative DNA repair protein</fullName>
    </submittedName>
</protein>
<proteinExistence type="predicted"/>
<dbReference type="InterPro" id="IPR023875">
    <property type="entry name" value="DNA_repair_put"/>
</dbReference>
<dbReference type="Proteomes" id="UP000726170">
    <property type="component" value="Unassembled WGS sequence"/>
</dbReference>
<evidence type="ECO:0000313" key="3">
    <source>
        <dbReference type="Proteomes" id="UP000726170"/>
    </source>
</evidence>
<evidence type="ECO:0000313" key="2">
    <source>
        <dbReference type="EMBL" id="MBU5482891.1"/>
    </source>
</evidence>
<organism evidence="2 3">
    <name type="scientific">Clostridium mobile</name>
    <dbReference type="NCBI Taxonomy" id="2841512"/>
    <lineage>
        <taxon>Bacteria</taxon>
        <taxon>Bacillati</taxon>
        <taxon>Bacillota</taxon>
        <taxon>Clostridia</taxon>
        <taxon>Eubacteriales</taxon>
        <taxon>Clostridiaceae</taxon>
        <taxon>Clostridium</taxon>
    </lineage>
</organism>
<accession>A0ABS6EDX1</accession>
<sequence length="247" mass="29885">MVVYIYDGSFEGLLTVIYEAYYNKYKPEKIIKEKDYTYNFLYHIIRIEDSKEKYEKVYRAMKNKLASSSINNIFLLHMSEVEGAENLILDYVKLAFKVGKDIDIHLHNPIVSNVYNIIKKVEIEKHRMLGFIRFQNLGKELYYSAIEPDYNILELIMPHFKERFRYQDFIIHDVKRNIGGIYSKSKEEWILCPINLEDIPQVCKDDLYNKLWKEYFLSVSIEERINPKFQRKMMPKRYWKHIFEVNT</sequence>
<dbReference type="NCBIfam" id="TIGR03915">
    <property type="entry name" value="SAM_7_link_chp"/>
    <property type="match status" value="1"/>
</dbReference>
<feature type="domain" description="DUF4130" evidence="1">
    <location>
        <begin position="83"/>
        <end position="244"/>
    </location>
</feature>
<dbReference type="RefSeq" id="WP_216437305.1">
    <property type="nucleotide sequence ID" value="NZ_JAHLQF010000001.1"/>
</dbReference>
<name>A0ABS6EDX1_9CLOT</name>